<dbReference type="AlphaFoldDB" id="A0A1I7T3D0"/>
<dbReference type="Proteomes" id="UP000095282">
    <property type="component" value="Unplaced"/>
</dbReference>
<dbReference type="GO" id="GO:0003723">
    <property type="term" value="F:RNA binding"/>
    <property type="evidence" value="ECO:0007669"/>
    <property type="project" value="TreeGrafter"/>
</dbReference>
<dbReference type="SUPFAM" id="SSF50104">
    <property type="entry name" value="Translation proteins SH3-like domain"/>
    <property type="match status" value="1"/>
</dbReference>
<dbReference type="InterPro" id="IPR000915">
    <property type="entry name" value="60S_ribosomal_eL6"/>
</dbReference>
<dbReference type="InterPro" id="IPR014722">
    <property type="entry name" value="Rib_uL2_dom2"/>
</dbReference>
<dbReference type="InterPro" id="IPR041997">
    <property type="entry name" value="Ribosomal_eL6_KOW"/>
</dbReference>
<dbReference type="PROSITE" id="PS01170">
    <property type="entry name" value="RIBOSOMAL_L6E"/>
    <property type="match status" value="1"/>
</dbReference>
<name>A0A1I7T3D0_9PELO</name>
<dbReference type="InterPro" id="IPR049633">
    <property type="entry name" value="Ribosomal_eL6_CS"/>
</dbReference>
<dbReference type="WBParaSite" id="Csp11.Scaffold489.g2033.t1">
    <property type="protein sequence ID" value="Csp11.Scaffold489.g2033.t1"/>
    <property type="gene ID" value="Csp11.Scaffold489.g2033"/>
</dbReference>
<dbReference type="GO" id="GO:0003735">
    <property type="term" value="F:structural constituent of ribosome"/>
    <property type="evidence" value="ECO:0007669"/>
    <property type="project" value="InterPro"/>
</dbReference>
<dbReference type="Gene3D" id="2.30.30.30">
    <property type="match status" value="1"/>
</dbReference>
<evidence type="ECO:0000256" key="5">
    <source>
        <dbReference type="RuleBase" id="RU000662"/>
    </source>
</evidence>
<evidence type="ECO:0000256" key="2">
    <source>
        <dbReference type="ARBA" id="ARBA00022980"/>
    </source>
</evidence>
<organism evidence="6 7">
    <name type="scientific">Caenorhabditis tropicalis</name>
    <dbReference type="NCBI Taxonomy" id="1561998"/>
    <lineage>
        <taxon>Eukaryota</taxon>
        <taxon>Metazoa</taxon>
        <taxon>Ecdysozoa</taxon>
        <taxon>Nematoda</taxon>
        <taxon>Chromadorea</taxon>
        <taxon>Rhabditida</taxon>
        <taxon>Rhabditina</taxon>
        <taxon>Rhabditomorpha</taxon>
        <taxon>Rhabditoidea</taxon>
        <taxon>Rhabditidae</taxon>
        <taxon>Peloderinae</taxon>
        <taxon>Caenorhabditis</taxon>
    </lineage>
</organism>
<keyword evidence="2 5" id="KW-0689">Ribosomal protein</keyword>
<sequence>MVGKRNLPVISRNFDLSPGVLRFSASRLRLKKGEKKPKVTNVKNSKLPRLQRDGTKFALGHAKTVPLRKTLTPGTVLIVLAGRHKGKRVVFLKQLPQSGLLLVTGPHKINGFPLRRIGQSFVIATSLKVNVSGVKIPDHINDEYFKRKSTSQKTGKNIFAAGKTDYTVSEQRKKDIKTVDAPILAAIKKHPEHKFLFGYLGTRFSLGKNQYPHKMQF</sequence>
<evidence type="ECO:0000256" key="4">
    <source>
        <dbReference type="ARBA" id="ARBA00046388"/>
    </source>
</evidence>
<dbReference type="STRING" id="1561998.A0A1I7T3D0"/>
<dbReference type="GO" id="GO:0000027">
    <property type="term" value="P:ribosomal large subunit assembly"/>
    <property type="evidence" value="ECO:0007669"/>
    <property type="project" value="TreeGrafter"/>
</dbReference>
<protein>
    <recommendedName>
        <fullName evidence="5">60S ribosomal protein L6</fullName>
    </recommendedName>
</protein>
<evidence type="ECO:0000256" key="1">
    <source>
        <dbReference type="ARBA" id="ARBA00010592"/>
    </source>
</evidence>
<evidence type="ECO:0000256" key="3">
    <source>
        <dbReference type="ARBA" id="ARBA00023274"/>
    </source>
</evidence>
<keyword evidence="3 5" id="KW-0687">Ribonucleoprotein</keyword>
<keyword evidence="6" id="KW-1185">Reference proteome</keyword>
<dbReference type="GO" id="GO:0002181">
    <property type="term" value="P:cytoplasmic translation"/>
    <property type="evidence" value="ECO:0007669"/>
    <property type="project" value="TreeGrafter"/>
</dbReference>
<dbReference type="FunFam" id="2.30.30.30:FF:000014">
    <property type="entry name" value="60S ribosomal protein L6"/>
    <property type="match status" value="1"/>
</dbReference>
<comment type="subunit">
    <text evidence="4">Component of the large ribosomal subunit. May bind IPO9 with low affinity.</text>
</comment>
<accession>A0A1I7T3D0</accession>
<evidence type="ECO:0000313" key="6">
    <source>
        <dbReference type="Proteomes" id="UP000095282"/>
    </source>
</evidence>
<dbReference type="InterPro" id="IPR008991">
    <property type="entry name" value="Translation_prot_SH3-like_sf"/>
</dbReference>
<reference evidence="7" key="1">
    <citation type="submission" date="2016-11" db="UniProtKB">
        <authorList>
            <consortium name="WormBaseParasite"/>
        </authorList>
    </citation>
    <scope>IDENTIFICATION</scope>
</reference>
<comment type="similarity">
    <text evidence="1 5">Belongs to the eukaryotic ribosomal protein eL6 family.</text>
</comment>
<dbReference type="CDD" id="cd13156">
    <property type="entry name" value="KOW_RPL6"/>
    <property type="match status" value="1"/>
</dbReference>
<evidence type="ECO:0000313" key="7">
    <source>
        <dbReference type="WBParaSite" id="Csp11.Scaffold489.g2033.t1"/>
    </source>
</evidence>
<proteinExistence type="inferred from homology"/>
<dbReference type="Pfam" id="PF01159">
    <property type="entry name" value="Ribosomal_L6e"/>
    <property type="match status" value="1"/>
</dbReference>
<dbReference type="PANTHER" id="PTHR10715">
    <property type="entry name" value="60S RIBOSOMAL PROTEIN L6"/>
    <property type="match status" value="1"/>
</dbReference>
<dbReference type="eggNOG" id="KOG1694">
    <property type="taxonomic scope" value="Eukaryota"/>
</dbReference>
<dbReference type="GO" id="GO:0022625">
    <property type="term" value="C:cytosolic large ribosomal subunit"/>
    <property type="evidence" value="ECO:0007669"/>
    <property type="project" value="TreeGrafter"/>
</dbReference>
<dbReference type="PANTHER" id="PTHR10715:SF0">
    <property type="entry name" value="LARGE RIBOSOMAL SUBUNIT PROTEIN EL6"/>
    <property type="match status" value="1"/>
</dbReference>